<dbReference type="AlphaFoldDB" id="A0AA35T901"/>
<name>A0AA35T901_GEOBA</name>
<sequence>MAPPFDPSDTRFAFFWYNDQEIFHDTAADLARKAEAFADVGINHVITFSATHFRWSFRRHWDLLTDTLARVVTACHAVGIRVTEHHSSHLTHNPVDAAGERLLEERLRTRGSSLESWPHLREDCDADPVIDGVPLSSWRQIDGRTGRWARSAYPGRYDYQGWTFCFNNPHYRRAYLAYLAKLYATGIDGIMTDDVEWFGAGHACACAICRALFREQSGHDLPEPGPAWERWHGDHGDPAYVAWLRFRTSSTTAFHQAVKDHYTGLGIRPLRPNYSERVLHRDPHGVSLEDLPDLDWIFKENDYSTIVRYSWCSWAIEAAHRYAVGRWRDIPPMSMFYPDRPDSVRFCWGLAMSWGHLYLATPEGESLDHTEKRLRRFEVAHPELLRRVQRVASLGRFYDSRATRHLYEHAEERKSGRPEELSRLPRYRVVVLNEAVFLSDAELEALRSNDETGAGRDAAVLGRFWGIDSFAAVPDGAPPVTTRIGAGRLVQVAGDYALEPVERIARPVGGGRRTRLPWQPVSAAHERLRDELVAFLGGLAGGADLQLDNLPAGVLATVFATESGDSLVVHLPAPLR</sequence>
<organism evidence="1 2">
    <name type="scientific">Geodia barretti</name>
    <name type="common">Barrett's horny sponge</name>
    <dbReference type="NCBI Taxonomy" id="519541"/>
    <lineage>
        <taxon>Eukaryota</taxon>
        <taxon>Metazoa</taxon>
        <taxon>Porifera</taxon>
        <taxon>Demospongiae</taxon>
        <taxon>Heteroscleromorpha</taxon>
        <taxon>Tetractinellida</taxon>
        <taxon>Astrophorina</taxon>
        <taxon>Geodiidae</taxon>
        <taxon>Geodia</taxon>
    </lineage>
</organism>
<keyword evidence="2" id="KW-1185">Reference proteome</keyword>
<dbReference type="Proteomes" id="UP001174909">
    <property type="component" value="Unassembled WGS sequence"/>
</dbReference>
<protein>
    <submittedName>
        <fullName evidence="1">Uncharacterized protein</fullName>
    </submittedName>
</protein>
<proteinExistence type="predicted"/>
<comment type="caution">
    <text evidence="1">The sequence shown here is derived from an EMBL/GenBank/DDBJ whole genome shotgun (WGS) entry which is preliminary data.</text>
</comment>
<accession>A0AA35T901</accession>
<dbReference type="EMBL" id="CASHTH010003295">
    <property type="protein sequence ID" value="CAI8043006.1"/>
    <property type="molecule type" value="Genomic_DNA"/>
</dbReference>
<reference evidence="1" key="1">
    <citation type="submission" date="2023-03" db="EMBL/GenBank/DDBJ databases">
        <authorList>
            <person name="Steffen K."/>
            <person name="Cardenas P."/>
        </authorList>
    </citation>
    <scope>NUCLEOTIDE SEQUENCE</scope>
</reference>
<evidence type="ECO:0000313" key="1">
    <source>
        <dbReference type="EMBL" id="CAI8043006.1"/>
    </source>
</evidence>
<evidence type="ECO:0000313" key="2">
    <source>
        <dbReference type="Proteomes" id="UP001174909"/>
    </source>
</evidence>
<gene>
    <name evidence="1" type="ORF">GBAR_LOCUS23849</name>
</gene>